<dbReference type="AlphaFoldDB" id="C0NQN6"/>
<dbReference type="Proteomes" id="UP000001631">
    <property type="component" value="Unassembled WGS sequence"/>
</dbReference>
<keyword evidence="2" id="KW-1185">Reference proteome</keyword>
<dbReference type="InParanoid" id="C0NQN6"/>
<name>C0NQN6_AJECG</name>
<gene>
    <name evidence="1" type="ORF">HCBG_05316</name>
</gene>
<dbReference type="HOGENOM" id="CLU_2072473_0_0_1"/>
<proteinExistence type="predicted"/>
<organism evidence="1 2">
    <name type="scientific">Ajellomyces capsulatus (strain G186AR / H82 / ATCC MYA-2454 / RMSCC 2432)</name>
    <name type="common">Darling's disease fungus</name>
    <name type="synonym">Histoplasma capsulatum</name>
    <dbReference type="NCBI Taxonomy" id="447093"/>
    <lineage>
        <taxon>Eukaryota</taxon>
        <taxon>Fungi</taxon>
        <taxon>Dikarya</taxon>
        <taxon>Ascomycota</taxon>
        <taxon>Pezizomycotina</taxon>
        <taxon>Eurotiomycetes</taxon>
        <taxon>Eurotiomycetidae</taxon>
        <taxon>Onygenales</taxon>
        <taxon>Ajellomycetaceae</taxon>
        <taxon>Histoplasma</taxon>
    </lineage>
</organism>
<accession>C0NQN6</accession>
<evidence type="ECO:0000313" key="1">
    <source>
        <dbReference type="EMBL" id="EEH06000.1"/>
    </source>
</evidence>
<sequence>MHKCPLVPRKCRNGSLQKQCAIPCPDFVEQATDIPASFLPYQHEKIAISFAARHKRLRGVIPRISKNLLYRQQLSSKPEGGYFDPVKHRSSCSRKLVNPLFPSGCNMASGDNVPFAFS</sequence>
<dbReference type="EMBL" id="GG663369">
    <property type="protein sequence ID" value="EEH06000.1"/>
    <property type="molecule type" value="Genomic_DNA"/>
</dbReference>
<reference evidence="1" key="1">
    <citation type="submission" date="2009-02" db="EMBL/GenBank/DDBJ databases">
        <title>The Genome Sequence of Ajellomyces capsulatus strain G186AR.</title>
        <authorList>
            <consortium name="The Broad Institute Genome Sequencing Platform"/>
            <person name="Champion M."/>
            <person name="Cuomo C."/>
            <person name="Ma L.-J."/>
            <person name="Henn M.R."/>
            <person name="Sil A."/>
            <person name="Goldman B."/>
            <person name="Young S.K."/>
            <person name="Kodira C.D."/>
            <person name="Zeng Q."/>
            <person name="Koehrsen M."/>
            <person name="Alvarado L."/>
            <person name="Berlin A."/>
            <person name="Borenstein D."/>
            <person name="Chen Z."/>
            <person name="Engels R."/>
            <person name="Freedman E."/>
            <person name="Gellesch M."/>
            <person name="Goldberg J."/>
            <person name="Griggs A."/>
            <person name="Gujja S."/>
            <person name="Heiman D."/>
            <person name="Hepburn T."/>
            <person name="Howarth C."/>
            <person name="Jen D."/>
            <person name="Larson L."/>
            <person name="Lewis B."/>
            <person name="Mehta T."/>
            <person name="Park D."/>
            <person name="Pearson M."/>
            <person name="Roberts A."/>
            <person name="Saif S."/>
            <person name="Shea T."/>
            <person name="Shenoy N."/>
            <person name="Sisk P."/>
            <person name="Stolte C."/>
            <person name="Sykes S."/>
            <person name="Walk T."/>
            <person name="White J."/>
            <person name="Yandava C."/>
            <person name="Klein B."/>
            <person name="McEwen J.G."/>
            <person name="Puccia R."/>
            <person name="Goldman G.H."/>
            <person name="Felipe M.S."/>
            <person name="Nino-Vega G."/>
            <person name="San-Blas G."/>
            <person name="Taylor J."/>
            <person name="Mendoza L."/>
            <person name="Galagan J."/>
            <person name="Nusbaum C."/>
            <person name="Birren B."/>
        </authorList>
    </citation>
    <scope>NUCLEOTIDE SEQUENCE</scope>
    <source>
        <strain evidence="1">G186AR</strain>
    </source>
</reference>
<dbReference type="RefSeq" id="XP_045286481.1">
    <property type="nucleotide sequence ID" value="XM_045432365.1"/>
</dbReference>
<evidence type="ECO:0000313" key="2">
    <source>
        <dbReference type="Proteomes" id="UP000001631"/>
    </source>
</evidence>
<dbReference type="GeneID" id="69038332"/>
<protein>
    <submittedName>
        <fullName evidence="1">Uncharacterized protein</fullName>
    </submittedName>
</protein>